<feature type="region of interest" description="Disordered" evidence="1">
    <location>
        <begin position="461"/>
        <end position="488"/>
    </location>
</feature>
<proteinExistence type="predicted"/>
<reference evidence="2 3" key="1">
    <citation type="submission" date="2023-11" db="EMBL/GenBank/DDBJ databases">
        <title>Halocaridina rubra genome assembly.</title>
        <authorList>
            <person name="Smith C."/>
        </authorList>
    </citation>
    <scope>NUCLEOTIDE SEQUENCE [LARGE SCALE GENOMIC DNA]</scope>
    <source>
        <strain evidence="2">EP-1</strain>
        <tissue evidence="2">Whole</tissue>
    </source>
</reference>
<keyword evidence="3" id="KW-1185">Reference proteome</keyword>
<feature type="compositionally biased region" description="Polar residues" evidence="1">
    <location>
        <begin position="391"/>
        <end position="413"/>
    </location>
</feature>
<organism evidence="2 3">
    <name type="scientific">Halocaridina rubra</name>
    <name type="common">Hawaiian red shrimp</name>
    <dbReference type="NCBI Taxonomy" id="373956"/>
    <lineage>
        <taxon>Eukaryota</taxon>
        <taxon>Metazoa</taxon>
        <taxon>Ecdysozoa</taxon>
        <taxon>Arthropoda</taxon>
        <taxon>Crustacea</taxon>
        <taxon>Multicrustacea</taxon>
        <taxon>Malacostraca</taxon>
        <taxon>Eumalacostraca</taxon>
        <taxon>Eucarida</taxon>
        <taxon>Decapoda</taxon>
        <taxon>Pleocyemata</taxon>
        <taxon>Caridea</taxon>
        <taxon>Atyoidea</taxon>
        <taxon>Atyidae</taxon>
        <taxon>Halocaridina</taxon>
    </lineage>
</organism>
<feature type="region of interest" description="Disordered" evidence="1">
    <location>
        <begin position="517"/>
        <end position="541"/>
    </location>
</feature>
<evidence type="ECO:0000313" key="3">
    <source>
        <dbReference type="Proteomes" id="UP001381693"/>
    </source>
</evidence>
<dbReference type="AlphaFoldDB" id="A0AAN8WV26"/>
<gene>
    <name evidence="2" type="ORF">SK128_002399</name>
</gene>
<comment type="caution">
    <text evidence="2">The sequence shown here is derived from an EMBL/GenBank/DDBJ whole genome shotgun (WGS) entry which is preliminary data.</text>
</comment>
<evidence type="ECO:0000256" key="1">
    <source>
        <dbReference type="SAM" id="MobiDB-lite"/>
    </source>
</evidence>
<feature type="compositionally biased region" description="Basic residues" evidence="1">
    <location>
        <begin position="473"/>
        <end position="485"/>
    </location>
</feature>
<protein>
    <submittedName>
        <fullName evidence="2">Uncharacterized protein</fullName>
    </submittedName>
</protein>
<feature type="region of interest" description="Disordered" evidence="1">
    <location>
        <begin position="294"/>
        <end position="319"/>
    </location>
</feature>
<dbReference type="Proteomes" id="UP001381693">
    <property type="component" value="Unassembled WGS sequence"/>
</dbReference>
<accession>A0AAN8WV26</accession>
<evidence type="ECO:0000313" key="2">
    <source>
        <dbReference type="EMBL" id="KAK7066800.1"/>
    </source>
</evidence>
<dbReference type="EMBL" id="JAXCGZ010019017">
    <property type="protein sequence ID" value="KAK7066800.1"/>
    <property type="molecule type" value="Genomic_DNA"/>
</dbReference>
<name>A0AAN8WV26_HALRR</name>
<feature type="region of interest" description="Disordered" evidence="1">
    <location>
        <begin position="391"/>
        <end position="415"/>
    </location>
</feature>
<sequence>MTVHCKKSCGHCSDVAAITETSISNNTINDSTTTSPQLETTMENNYDDIENKLMNSSSKGFTTSRSKEINIVKENHTNNELFMPNMNKYRGRRLQDKPNKDRFNQYRDNNVVLPTIAEIPNDYGYESYNRKKLHDIYKKENNFKDYLHPEKVKNNLRKSLKNRTLGVNDRRVGSRKQGKKENLLVTKQQISQMHHPKNRTLVNSKELSQETPLPIDIRSRKMNFIEQENAITNITSKKRVRKYPKKKKPINTDINNVGKLNRFIGKPYNKDFKNTSKSRRRHSLLVDIPVNKRKGKSRKTRNKNGFKRVSKGTKNRKAKRKFVKIGRQSVINVTSPVLALPSVAEKNVMLNPNKTELSPKRQYHQFKNNTGEYQRFHLIEMNKHSDLHKNASSYKCSSGENCSSQNSNNSTLSDYRGGQFVGNDTEDYKIKPITGNDTNRSHEIEKGNRAIYLMKNRFIRNSTKLTKRNEQNKRKKKKRMNKGKTNKNLIKLRQENESSNGSDYMVNIMKSKHFQPTIRKSAKHQERGQNAHHPQGRRKSRAIFTALYSPRHSSRPGPLLK</sequence>